<evidence type="ECO:0000259" key="2">
    <source>
        <dbReference type="Pfam" id="PF00646"/>
    </source>
</evidence>
<keyword evidence="1" id="KW-1133">Transmembrane helix</keyword>
<organism evidence="3 4">
    <name type="scientific">Digitaria exilis</name>
    <dbReference type="NCBI Taxonomy" id="1010633"/>
    <lineage>
        <taxon>Eukaryota</taxon>
        <taxon>Viridiplantae</taxon>
        <taxon>Streptophyta</taxon>
        <taxon>Embryophyta</taxon>
        <taxon>Tracheophyta</taxon>
        <taxon>Spermatophyta</taxon>
        <taxon>Magnoliopsida</taxon>
        <taxon>Liliopsida</taxon>
        <taxon>Poales</taxon>
        <taxon>Poaceae</taxon>
        <taxon>PACMAD clade</taxon>
        <taxon>Panicoideae</taxon>
        <taxon>Panicodae</taxon>
        <taxon>Paniceae</taxon>
        <taxon>Anthephorinae</taxon>
        <taxon>Digitaria</taxon>
    </lineage>
</organism>
<name>A0A835FCC0_9POAL</name>
<evidence type="ECO:0000313" key="4">
    <source>
        <dbReference type="Proteomes" id="UP000636709"/>
    </source>
</evidence>
<keyword evidence="1" id="KW-0472">Membrane</keyword>
<evidence type="ECO:0000313" key="3">
    <source>
        <dbReference type="EMBL" id="KAF8737317.1"/>
    </source>
</evidence>
<sequence length="367" mass="40062">MAPPPRPPPELVADIVGEILLLLPPTDPATLVRASVVCKLWRRLLADPSFHRRYRAIHDTPLLGFLHDHYTYGAVSVPRFVSTLPRRSSPFPQPKLGHRDCSVLDCRHGRVPFDVCGYSINLIVWDPITGHRHELPEPPIVRSLYSAAVLCAATVSGECDHLDCHGDPFLVVLMALDVTESVTQAHVYSSETGAWNLSAHPPGFYLATRYPTVLIGDYIYFAIIPRDTILKYSLGKNCLSMIDPSAVYDMHGGIALMPMEDDSPGLAGVLCLSRNPDPEVVAGWVQFRVIDLEPMAPIPFSSSVKVAGSAEGFSIIFVTTDVGVFTIELKSGHVKKVGTPGGCFTVFPFMSFYAPGILLALCIPCLT</sequence>
<dbReference type="InterPro" id="IPR036047">
    <property type="entry name" value="F-box-like_dom_sf"/>
</dbReference>
<dbReference type="InterPro" id="IPR001810">
    <property type="entry name" value="F-box_dom"/>
</dbReference>
<dbReference type="PANTHER" id="PTHR32133:SF314">
    <property type="entry name" value="F-BOX DOMAIN-CONTAINING PROTEIN"/>
    <property type="match status" value="1"/>
</dbReference>
<dbReference type="AlphaFoldDB" id="A0A835FCC0"/>
<dbReference type="Pfam" id="PF00646">
    <property type="entry name" value="F-box"/>
    <property type="match status" value="1"/>
</dbReference>
<gene>
    <name evidence="3" type="ORF">HU200_014165</name>
</gene>
<dbReference type="PANTHER" id="PTHR32133">
    <property type="entry name" value="OS07G0120400 PROTEIN"/>
    <property type="match status" value="1"/>
</dbReference>
<dbReference type="Proteomes" id="UP000636709">
    <property type="component" value="Unassembled WGS sequence"/>
</dbReference>
<feature type="transmembrane region" description="Helical" evidence="1">
    <location>
        <begin position="346"/>
        <end position="366"/>
    </location>
</feature>
<feature type="domain" description="F-box" evidence="2">
    <location>
        <begin position="13"/>
        <end position="52"/>
    </location>
</feature>
<reference evidence="3" key="1">
    <citation type="submission" date="2020-07" db="EMBL/GenBank/DDBJ databases">
        <title>Genome sequence and genetic diversity analysis of an under-domesticated orphan crop, white fonio (Digitaria exilis).</title>
        <authorList>
            <person name="Bennetzen J.L."/>
            <person name="Chen S."/>
            <person name="Ma X."/>
            <person name="Wang X."/>
            <person name="Yssel A.E.J."/>
            <person name="Chaluvadi S.R."/>
            <person name="Johnson M."/>
            <person name="Gangashetty P."/>
            <person name="Hamidou F."/>
            <person name="Sanogo M.D."/>
            <person name="Zwaenepoel A."/>
            <person name="Wallace J."/>
            <person name="Van De Peer Y."/>
            <person name="Van Deynze A."/>
        </authorList>
    </citation>
    <scope>NUCLEOTIDE SEQUENCE</scope>
    <source>
        <tissue evidence="3">Leaves</tissue>
    </source>
</reference>
<comment type="caution">
    <text evidence="3">The sequence shown here is derived from an EMBL/GenBank/DDBJ whole genome shotgun (WGS) entry which is preliminary data.</text>
</comment>
<dbReference type="EMBL" id="JACEFO010001399">
    <property type="protein sequence ID" value="KAF8737317.1"/>
    <property type="molecule type" value="Genomic_DNA"/>
</dbReference>
<proteinExistence type="predicted"/>
<dbReference type="Gene3D" id="1.20.1280.50">
    <property type="match status" value="1"/>
</dbReference>
<accession>A0A835FCC0</accession>
<dbReference type="OrthoDB" id="676787at2759"/>
<evidence type="ECO:0000256" key="1">
    <source>
        <dbReference type="SAM" id="Phobius"/>
    </source>
</evidence>
<protein>
    <recommendedName>
        <fullName evidence="2">F-box domain-containing protein</fullName>
    </recommendedName>
</protein>
<keyword evidence="1" id="KW-0812">Transmembrane</keyword>
<dbReference type="SUPFAM" id="SSF81383">
    <property type="entry name" value="F-box domain"/>
    <property type="match status" value="1"/>
</dbReference>
<keyword evidence="4" id="KW-1185">Reference proteome</keyword>